<dbReference type="PROSITE" id="PS51257">
    <property type="entry name" value="PROKAR_LIPOPROTEIN"/>
    <property type="match status" value="1"/>
</dbReference>
<keyword evidence="3" id="KW-1185">Reference proteome</keyword>
<organism evidence="2 3">
    <name type="scientific">endosymbiont of Galathealinum brachiosum</name>
    <dbReference type="NCBI Taxonomy" id="2200906"/>
    <lineage>
        <taxon>Bacteria</taxon>
        <taxon>Pseudomonadati</taxon>
        <taxon>Pseudomonadota</taxon>
        <taxon>Gammaproteobacteria</taxon>
        <taxon>sulfur-oxidizing symbionts</taxon>
    </lineage>
</organism>
<evidence type="ECO:0000256" key="1">
    <source>
        <dbReference type="SAM" id="SignalP"/>
    </source>
</evidence>
<comment type="caution">
    <text evidence="2">The sequence shown here is derived from an EMBL/GenBank/DDBJ whole genome shotgun (WGS) entry which is preliminary data.</text>
</comment>
<sequence length="568" mass="59200">MKMYSVAPLALAVSLSLGVLSGCSSSGSSSTDASISGTIVAAPINGADVSVVDGSGNVVAGPVQTNDAGQYTLSIPEASLTQDLILKSSGGTFNDEATGSNGNAGEMLAYVVANSLSDGGSVCATPGSTIIANMVMNQSMDMTQAQTAFQNAFGYTPDVTINPVDATVTNADASDESKLAGLRAAAFSQLAMDLGLKVGDVQDPAFIAEQFDLFTALADDLSVGSLDGVGSTGAVNVSATVQLEANIQNRFSMALVNFHDSGQMGDTHSNDLTGLTSDQIGNVPFAKVALTDTYKIVYSPIGMGEKAGKTKFTLTVTDINNPGADTSGLSIAIKPMMHMAAMTHTSAMPEANAVVDNNDGTYTGTVYYVMTTAMNGFSMGYWDLAVTIDDTETANFYPNVMMAMGDTTLTKLKGVDDQVMSMVTNSMEGRTYFVFKDDLTGDSGSYDLSLFLATKESMDNFPALTTGLILNQGNMMSELAVDCPNIVVSVSVNDGSWNPAASDCTDGLWTIGVTLNDGMGDENKVRVRLTVNNEVKTTDGNILDIINPEPTNADLQTFTITPNPSMSM</sequence>
<feature type="chain" id="PRO_5016680497" description="Carboxypeptidase regulatory-like domain-containing protein" evidence="1">
    <location>
        <begin position="22"/>
        <end position="568"/>
    </location>
</feature>
<gene>
    <name evidence="2" type="ORF">DIZ80_13580</name>
</gene>
<dbReference type="EMBL" id="QFXC01000013">
    <property type="protein sequence ID" value="RDH81142.1"/>
    <property type="molecule type" value="Genomic_DNA"/>
</dbReference>
<name>A0A370D8A6_9GAMM</name>
<accession>A0A370D8A6</accession>
<dbReference type="AlphaFoldDB" id="A0A370D8A6"/>
<reference evidence="2 3" key="1">
    <citation type="journal article" date="2018" name="ISME J.">
        <title>Endosymbiont genomes yield clues of tubeworm success.</title>
        <authorList>
            <person name="Li Y."/>
            <person name="Liles M.R."/>
            <person name="Halanych K.M."/>
        </authorList>
    </citation>
    <scope>NUCLEOTIDE SEQUENCE [LARGE SCALE GENOMIC DNA]</scope>
    <source>
        <strain evidence="2">A1464</strain>
    </source>
</reference>
<evidence type="ECO:0008006" key="4">
    <source>
        <dbReference type="Google" id="ProtNLM"/>
    </source>
</evidence>
<evidence type="ECO:0000313" key="3">
    <source>
        <dbReference type="Proteomes" id="UP000254266"/>
    </source>
</evidence>
<keyword evidence="1" id="KW-0732">Signal</keyword>
<evidence type="ECO:0000313" key="2">
    <source>
        <dbReference type="EMBL" id="RDH81142.1"/>
    </source>
</evidence>
<feature type="signal peptide" evidence="1">
    <location>
        <begin position="1"/>
        <end position="21"/>
    </location>
</feature>
<proteinExistence type="predicted"/>
<protein>
    <recommendedName>
        <fullName evidence="4">Carboxypeptidase regulatory-like domain-containing protein</fullName>
    </recommendedName>
</protein>
<dbReference type="Proteomes" id="UP000254266">
    <property type="component" value="Unassembled WGS sequence"/>
</dbReference>